<accession>A0A077DBL1</accession>
<dbReference type="InterPro" id="IPR010719">
    <property type="entry name" value="MnmM_MeTrfase"/>
</dbReference>
<keyword evidence="1" id="KW-0489">Methyltransferase</keyword>
<organism evidence="1 2">
    <name type="scientific">Basilea psittacipulmonis DSM 24701</name>
    <dbReference type="NCBI Taxonomy" id="1072685"/>
    <lineage>
        <taxon>Bacteria</taxon>
        <taxon>Pseudomonadati</taxon>
        <taxon>Pseudomonadota</taxon>
        <taxon>Betaproteobacteria</taxon>
        <taxon>Burkholderiales</taxon>
        <taxon>Alcaligenaceae</taxon>
        <taxon>Basilea</taxon>
    </lineage>
</organism>
<gene>
    <name evidence="1" type="ORF">IX83_00800</name>
</gene>
<dbReference type="GO" id="GO:0008168">
    <property type="term" value="F:methyltransferase activity"/>
    <property type="evidence" value="ECO:0007669"/>
    <property type="project" value="UniProtKB-KW"/>
</dbReference>
<dbReference type="GO" id="GO:0032259">
    <property type="term" value="P:methylation"/>
    <property type="evidence" value="ECO:0007669"/>
    <property type="project" value="UniProtKB-KW"/>
</dbReference>
<protein>
    <submittedName>
        <fullName evidence="1">rRNA methyltransferase</fullName>
    </submittedName>
</protein>
<proteinExistence type="predicted"/>
<keyword evidence="2" id="KW-1185">Reference proteome</keyword>
<dbReference type="OrthoDB" id="9792989at2"/>
<dbReference type="InterPro" id="IPR029063">
    <property type="entry name" value="SAM-dependent_MTases_sf"/>
</dbReference>
<dbReference type="HOGENOM" id="CLU_079190_1_0_4"/>
<evidence type="ECO:0000313" key="2">
    <source>
        <dbReference type="Proteomes" id="UP000028945"/>
    </source>
</evidence>
<dbReference type="PANTHER" id="PTHR35276:SF1">
    <property type="entry name" value="TRNA (MNM(5)S(2)U34)-METHYLTRANSFERASE, CHLOROPLASTIC"/>
    <property type="match status" value="1"/>
</dbReference>
<sequence length="194" mass="21657">MSSQKSSLTPILKFAHQLAKERLQAGDVAVDATMGNGHDTLMLAQAVGHTGKVYAFDVQEQALIRTQERLHQHQALTPVTLIQASHEFLDRYIQNETPKIIMFNFGYLPGADKQYTTQTQTSLTALDKAISLLSEKGLLILCIYPGHEEGAKESVAIEQWARALPQSHYQVLQYGFINLINRPPYLLAIEKLPS</sequence>
<dbReference type="PANTHER" id="PTHR35276">
    <property type="entry name" value="S-ADENOSYL-L-METHIONINE-DEPENDENT METHYLTRANSFERASES SUPERFAMILY PROTEIN"/>
    <property type="match status" value="1"/>
</dbReference>
<name>A0A077DBL1_9BURK</name>
<dbReference type="eggNOG" id="COG0144">
    <property type="taxonomic scope" value="Bacteria"/>
</dbReference>
<dbReference type="Gene3D" id="3.40.50.150">
    <property type="entry name" value="Vaccinia Virus protein VP39"/>
    <property type="match status" value="1"/>
</dbReference>
<reference evidence="1 2" key="1">
    <citation type="journal article" date="2014" name="BMC Genomics">
        <title>A genomic perspective on a new bacterial genus and species from the Alcaligenaceae family, Basilea psittacipulmonis.</title>
        <authorList>
            <person name="Whiteson K.L."/>
            <person name="Hernandez D."/>
            <person name="Lazarevic V."/>
            <person name="Gaia N."/>
            <person name="Farinelli L."/>
            <person name="Francois P."/>
            <person name="Pilo P."/>
            <person name="Frey J."/>
            <person name="Schrenzel J."/>
        </authorList>
    </citation>
    <scope>NUCLEOTIDE SEQUENCE [LARGE SCALE GENOMIC DNA]</scope>
    <source>
        <strain evidence="1 2">DSM 24701</strain>
    </source>
</reference>
<dbReference type="KEGG" id="bpsi:IX83_00800"/>
<evidence type="ECO:0000313" key="1">
    <source>
        <dbReference type="EMBL" id="AIL32059.1"/>
    </source>
</evidence>
<dbReference type="SUPFAM" id="SSF53335">
    <property type="entry name" value="S-adenosyl-L-methionine-dependent methyltransferases"/>
    <property type="match status" value="1"/>
</dbReference>
<dbReference type="RefSeq" id="WP_038498049.1">
    <property type="nucleotide sequence ID" value="NZ_AFWK01000054.1"/>
</dbReference>
<dbReference type="AlphaFoldDB" id="A0A077DBL1"/>
<dbReference type="Proteomes" id="UP000028945">
    <property type="component" value="Chromosome"/>
</dbReference>
<dbReference type="STRING" id="1072685.IX83_00800"/>
<keyword evidence="1" id="KW-0808">Transferase</keyword>
<dbReference type="Pfam" id="PF06962">
    <property type="entry name" value="rRNA_methylase"/>
    <property type="match status" value="1"/>
</dbReference>
<dbReference type="EMBL" id="CP009238">
    <property type="protein sequence ID" value="AIL32059.1"/>
    <property type="molecule type" value="Genomic_DNA"/>
</dbReference>